<feature type="transmembrane region" description="Helical" evidence="2">
    <location>
        <begin position="12"/>
        <end position="33"/>
    </location>
</feature>
<evidence type="ECO:0000256" key="2">
    <source>
        <dbReference type="SAM" id="Phobius"/>
    </source>
</evidence>
<dbReference type="RefSeq" id="WP_134117156.1">
    <property type="nucleotide sequence ID" value="NZ_SOEG01000016.1"/>
</dbReference>
<dbReference type="Proteomes" id="UP000295832">
    <property type="component" value="Unassembled WGS sequence"/>
</dbReference>
<comment type="caution">
    <text evidence="5">The sequence shown here is derived from an EMBL/GenBank/DDBJ whole genome shotgun (WGS) entry which is preliminary data.</text>
</comment>
<dbReference type="Gene3D" id="3.30.70.2390">
    <property type="match status" value="1"/>
</dbReference>
<accession>A0A4V3GY89</accession>
<dbReference type="AlphaFoldDB" id="A0A4V3GY89"/>
<evidence type="ECO:0000259" key="4">
    <source>
        <dbReference type="Pfam" id="PF13399"/>
    </source>
</evidence>
<dbReference type="NCBIfam" id="TIGR00350">
    <property type="entry name" value="lytR_cpsA_psr"/>
    <property type="match status" value="1"/>
</dbReference>
<evidence type="ECO:0000313" key="5">
    <source>
        <dbReference type="EMBL" id="TDX51092.1"/>
    </source>
</evidence>
<feature type="domain" description="Cell envelope-related transcriptional attenuator" evidence="3">
    <location>
        <begin position="78"/>
        <end position="225"/>
    </location>
</feature>
<keyword evidence="6" id="KW-1185">Reference proteome</keyword>
<evidence type="ECO:0000313" key="6">
    <source>
        <dbReference type="Proteomes" id="UP000295832"/>
    </source>
</evidence>
<dbReference type="PANTHER" id="PTHR33392">
    <property type="entry name" value="POLYISOPRENYL-TEICHOIC ACID--PEPTIDOGLYCAN TEICHOIC ACID TRANSFERASE TAGU"/>
    <property type="match status" value="1"/>
</dbReference>
<dbReference type="EMBL" id="SOEG01000016">
    <property type="protein sequence ID" value="TDX51092.1"/>
    <property type="molecule type" value="Genomic_DNA"/>
</dbReference>
<keyword evidence="2" id="KW-0472">Membrane</keyword>
<evidence type="ECO:0000259" key="3">
    <source>
        <dbReference type="Pfam" id="PF03816"/>
    </source>
</evidence>
<comment type="similarity">
    <text evidence="1">Belongs to the LytR/CpsA/Psr (LCP) family.</text>
</comment>
<dbReference type="InterPro" id="IPR050922">
    <property type="entry name" value="LytR/CpsA/Psr_CW_biosynth"/>
</dbReference>
<dbReference type="InterPro" id="IPR027381">
    <property type="entry name" value="LytR/CpsA/Psr_C"/>
</dbReference>
<proteinExistence type="inferred from homology"/>
<dbReference type="Pfam" id="PF03816">
    <property type="entry name" value="LytR_cpsA_psr"/>
    <property type="match status" value="1"/>
</dbReference>
<dbReference type="InterPro" id="IPR004474">
    <property type="entry name" value="LytR_CpsA_psr"/>
</dbReference>
<reference evidence="5 6" key="1">
    <citation type="submission" date="2019-03" db="EMBL/GenBank/DDBJ databases">
        <title>Subsurface microbial communities from deep shales in Ohio and West Virginia, USA.</title>
        <authorList>
            <person name="Wrighton K."/>
        </authorList>
    </citation>
    <scope>NUCLEOTIDE SEQUENCE [LARGE SCALE GENOMIC DNA]</scope>
    <source>
        <strain evidence="5 6">MSL 6dP</strain>
    </source>
</reference>
<dbReference type="Gene3D" id="3.40.630.190">
    <property type="entry name" value="LCP protein"/>
    <property type="match status" value="1"/>
</dbReference>
<keyword evidence="2" id="KW-1133">Transmembrane helix</keyword>
<organism evidence="5 6">
    <name type="scientific">Orenia marismortui</name>
    <dbReference type="NCBI Taxonomy" id="46469"/>
    <lineage>
        <taxon>Bacteria</taxon>
        <taxon>Bacillati</taxon>
        <taxon>Bacillota</taxon>
        <taxon>Clostridia</taxon>
        <taxon>Halanaerobiales</taxon>
        <taxon>Halobacteroidaceae</taxon>
        <taxon>Orenia</taxon>
    </lineage>
</organism>
<protein>
    <submittedName>
        <fullName evidence="5">LytR family transcriptional attenuator</fullName>
    </submittedName>
</protein>
<feature type="domain" description="LytR/CpsA/Psr regulator C-terminal" evidence="4">
    <location>
        <begin position="317"/>
        <end position="392"/>
    </location>
</feature>
<keyword evidence="2" id="KW-0812">Transmembrane</keyword>
<name>A0A4V3GY89_9FIRM</name>
<dbReference type="STRING" id="926561.GCA_000379025_00609"/>
<dbReference type="PANTHER" id="PTHR33392:SF6">
    <property type="entry name" value="POLYISOPRENYL-TEICHOIC ACID--PEPTIDOGLYCAN TEICHOIC ACID TRANSFERASE TAGU"/>
    <property type="match status" value="1"/>
</dbReference>
<dbReference type="Pfam" id="PF13399">
    <property type="entry name" value="LytR_C"/>
    <property type="match status" value="1"/>
</dbReference>
<sequence length="405" mass="45683">MSLKARIVKAVLLFLVIVIMVVGAGLLTFNFMVKKSTGIDIDQSQGQEDPSSMPKEEIDNRLNILLLGSDSKYEEHNRADTIMVASIDLKSKKVGVVSIPRDTRVKLVDRNSYNKINAAYSYGGIDLTKRTLEELLDIDIDYHFELDYKGFIDIVNTLGGVEVNIAKDLHYIDQADNLYIDLKAGPNKLSGAEALDYVRFRHDALGDIGRIQRQQKFLKAALDQILNFKTILKVPELVNDFNRNVKTDLEATKLLKLASMLANFSMDQVEMEMLPGEPKYIDGISYWLPLKEETRVLVNSLIRDKSYLNHKGLELVLLNGSGESGVAREFAELLEKQGYSIKKIGNADNFNYRNSVIITPQEHLSNLKDLAQYLKAETVIDESTEIKVIIGKEVDHIRQKQGFIS</sequence>
<gene>
    <name evidence="5" type="ORF">C7959_11674</name>
</gene>
<evidence type="ECO:0000256" key="1">
    <source>
        <dbReference type="ARBA" id="ARBA00006068"/>
    </source>
</evidence>